<evidence type="ECO:0000313" key="2">
    <source>
        <dbReference type="Proteomes" id="UP000278062"/>
    </source>
</evidence>
<organism evidence="1 2">
    <name type="scientific">Pseudomonas syringae pv. apii</name>
    <dbReference type="NCBI Taxonomy" id="81036"/>
    <lineage>
        <taxon>Bacteria</taxon>
        <taxon>Pseudomonadati</taxon>
        <taxon>Pseudomonadota</taxon>
        <taxon>Gammaproteobacteria</taxon>
        <taxon>Pseudomonadales</taxon>
        <taxon>Pseudomonadaceae</taxon>
        <taxon>Pseudomonas</taxon>
    </lineage>
</organism>
<comment type="caution">
    <text evidence="1">The sequence shown here is derived from an EMBL/GenBank/DDBJ whole genome shotgun (WGS) entry which is preliminary data.</text>
</comment>
<reference evidence="1 2" key="1">
    <citation type="submission" date="2018-08" db="EMBL/GenBank/DDBJ databases">
        <title>Recombination of ecologically and evolutionarily significant loci maintains genetic cohesion in the Pseudomonas syringae species complex.</title>
        <authorList>
            <person name="Dillon M."/>
            <person name="Thakur S."/>
            <person name="Almeida R.N.D."/>
            <person name="Weir B.S."/>
            <person name="Guttman D.S."/>
        </authorList>
    </citation>
    <scope>NUCLEOTIDE SEQUENCE [LARGE SCALE GENOMIC DNA]</scope>
    <source>
        <strain evidence="1 2">1089_5</strain>
    </source>
</reference>
<dbReference type="AlphaFoldDB" id="A0A0P9IKY9"/>
<accession>A0A0P9IKY9</accession>
<proteinExistence type="predicted"/>
<dbReference type="Proteomes" id="UP000278062">
    <property type="component" value="Unassembled WGS sequence"/>
</dbReference>
<sequence>MLHSDLNFSLVLCPDTLYLADADPGQPCSLRNATPTAFKSDDPFMHFGIRFTPSVSTGALGQVDALALSLSPVLEVVTRYLQGHTQQHVLYALQHHLGDTTGRLGQLR</sequence>
<gene>
    <name evidence="1" type="ORF">ALQ49_200111</name>
</gene>
<dbReference type="EMBL" id="RBPL01000026">
    <property type="protein sequence ID" value="RMO01176.1"/>
    <property type="molecule type" value="Genomic_DNA"/>
</dbReference>
<protein>
    <submittedName>
        <fullName evidence="1">Uncharacterized protein</fullName>
    </submittedName>
</protein>
<name>A0A0P9IKY9_9PSED</name>
<evidence type="ECO:0000313" key="1">
    <source>
        <dbReference type="EMBL" id="RMO01176.1"/>
    </source>
</evidence>